<dbReference type="PROSITE" id="PS50112">
    <property type="entry name" value="PAS"/>
    <property type="match status" value="1"/>
</dbReference>
<dbReference type="InterPro" id="IPR036890">
    <property type="entry name" value="HATPase_C_sf"/>
</dbReference>
<dbReference type="Gene3D" id="3.30.565.10">
    <property type="entry name" value="Histidine kinase-like ATPase, C-terminal domain"/>
    <property type="match status" value="1"/>
</dbReference>
<dbReference type="InterPro" id="IPR003594">
    <property type="entry name" value="HATPase_dom"/>
</dbReference>
<organism evidence="9 10">
    <name type="scientific">Clostridium yunnanense</name>
    <dbReference type="NCBI Taxonomy" id="2800325"/>
    <lineage>
        <taxon>Bacteria</taxon>
        <taxon>Bacillati</taxon>
        <taxon>Bacillota</taxon>
        <taxon>Clostridia</taxon>
        <taxon>Eubacteriales</taxon>
        <taxon>Clostridiaceae</taxon>
        <taxon>Clostridium</taxon>
    </lineage>
</organism>
<dbReference type="Pfam" id="PF00069">
    <property type="entry name" value="Pkinase"/>
    <property type="match status" value="1"/>
</dbReference>
<name>A0ABS1EWR0_9CLOT</name>
<evidence type="ECO:0000313" key="10">
    <source>
        <dbReference type="Proteomes" id="UP000596739"/>
    </source>
</evidence>
<dbReference type="Pfam" id="PF08448">
    <property type="entry name" value="PAS_4"/>
    <property type="match status" value="1"/>
</dbReference>
<dbReference type="RefSeq" id="WP_200274334.1">
    <property type="nucleotide sequence ID" value="NZ_JAENHN010000066.1"/>
</dbReference>
<dbReference type="InterPro" id="IPR003018">
    <property type="entry name" value="GAF"/>
</dbReference>
<dbReference type="InterPro" id="IPR013656">
    <property type="entry name" value="PAS_4"/>
</dbReference>
<dbReference type="PANTHER" id="PTHR43642:SF1">
    <property type="entry name" value="HYBRID SIGNAL TRANSDUCTION HISTIDINE KINASE G"/>
    <property type="match status" value="1"/>
</dbReference>
<dbReference type="Gene3D" id="3.30.450.20">
    <property type="entry name" value="PAS domain"/>
    <property type="match status" value="1"/>
</dbReference>
<dbReference type="NCBIfam" id="TIGR00229">
    <property type="entry name" value="sensory_box"/>
    <property type="match status" value="1"/>
</dbReference>
<dbReference type="CDD" id="cd00082">
    <property type="entry name" value="HisKA"/>
    <property type="match status" value="1"/>
</dbReference>
<feature type="domain" description="Protein kinase" evidence="6">
    <location>
        <begin position="1"/>
        <end position="194"/>
    </location>
</feature>
<dbReference type="Proteomes" id="UP000596739">
    <property type="component" value="Unassembled WGS sequence"/>
</dbReference>
<keyword evidence="4" id="KW-0808">Transferase</keyword>
<dbReference type="Pfam" id="PF13191">
    <property type="entry name" value="AAA_16"/>
    <property type="match status" value="1"/>
</dbReference>
<dbReference type="InterPro" id="IPR005467">
    <property type="entry name" value="His_kinase_dom"/>
</dbReference>
<dbReference type="Gene3D" id="3.40.50.300">
    <property type="entry name" value="P-loop containing nucleotide triphosphate hydrolases"/>
    <property type="match status" value="1"/>
</dbReference>
<dbReference type="InterPro" id="IPR000014">
    <property type="entry name" value="PAS"/>
</dbReference>
<dbReference type="InterPro" id="IPR011009">
    <property type="entry name" value="Kinase-like_dom_sf"/>
</dbReference>
<dbReference type="InterPro" id="IPR027417">
    <property type="entry name" value="P-loop_NTPase"/>
</dbReference>
<dbReference type="InterPro" id="IPR003661">
    <property type="entry name" value="HisK_dim/P_dom"/>
</dbReference>
<evidence type="ECO:0000256" key="4">
    <source>
        <dbReference type="ARBA" id="ARBA00022777"/>
    </source>
</evidence>
<proteinExistence type="predicted"/>
<evidence type="ECO:0000313" key="9">
    <source>
        <dbReference type="EMBL" id="MBK1813833.1"/>
    </source>
</evidence>
<dbReference type="EMBL" id="JAENHN010000066">
    <property type="protein sequence ID" value="MBK1813833.1"/>
    <property type="molecule type" value="Genomic_DNA"/>
</dbReference>
<dbReference type="SMART" id="SM00388">
    <property type="entry name" value="HisKA"/>
    <property type="match status" value="1"/>
</dbReference>
<evidence type="ECO:0000256" key="1">
    <source>
        <dbReference type="ARBA" id="ARBA00000085"/>
    </source>
</evidence>
<dbReference type="SUPFAM" id="SSF56112">
    <property type="entry name" value="Protein kinase-like (PK-like)"/>
    <property type="match status" value="1"/>
</dbReference>
<evidence type="ECO:0000259" key="6">
    <source>
        <dbReference type="PROSITE" id="PS50011"/>
    </source>
</evidence>
<dbReference type="SUPFAM" id="SSF55785">
    <property type="entry name" value="PYP-like sensor domain (PAS domain)"/>
    <property type="match status" value="1"/>
</dbReference>
<evidence type="ECO:0000259" key="7">
    <source>
        <dbReference type="PROSITE" id="PS50109"/>
    </source>
</evidence>
<dbReference type="SUPFAM" id="SSF47384">
    <property type="entry name" value="Homodimeric domain of signal transducing histidine kinase"/>
    <property type="match status" value="1"/>
</dbReference>
<dbReference type="InterPro" id="IPR041664">
    <property type="entry name" value="AAA_16"/>
</dbReference>
<keyword evidence="5" id="KW-0902">Two-component regulatory system</keyword>
<feature type="domain" description="PAS" evidence="8">
    <location>
        <begin position="1424"/>
        <end position="1495"/>
    </location>
</feature>
<dbReference type="Gene3D" id="1.10.287.130">
    <property type="match status" value="1"/>
</dbReference>
<dbReference type="Pfam" id="PF01590">
    <property type="entry name" value="GAF"/>
    <property type="match status" value="1"/>
</dbReference>
<dbReference type="InterPro" id="IPR036097">
    <property type="entry name" value="HisK_dim/P_sf"/>
</dbReference>
<dbReference type="Gene3D" id="3.30.450.40">
    <property type="match status" value="1"/>
</dbReference>
<dbReference type="Pfam" id="PF00512">
    <property type="entry name" value="HisKA"/>
    <property type="match status" value="1"/>
</dbReference>
<dbReference type="InterPro" id="IPR029016">
    <property type="entry name" value="GAF-like_dom_sf"/>
</dbReference>
<accession>A0ABS1EWR0</accession>
<dbReference type="EC" id="2.7.13.3" evidence="2"/>
<dbReference type="CDD" id="cd16922">
    <property type="entry name" value="HATPase_EvgS-ArcB-TorS-like"/>
    <property type="match status" value="1"/>
</dbReference>
<dbReference type="SUPFAM" id="SSF55874">
    <property type="entry name" value="ATPase domain of HSP90 chaperone/DNA topoisomerase II/histidine kinase"/>
    <property type="match status" value="1"/>
</dbReference>
<sequence>MIRIKEYEIDGNLTKTTLKNIIKNNVITLEDFFHISTQLVNYLDEIHKSKVIHLSITPYNIFVDHCKNINIIQFNNSIYKQSKNQNQKNIEQLQYSLEYMAPENTERLDTAVDFRANFYSLGVIFYEMLTGILPFDNADKFELIYSHMAKEAIPPIKINSNIPQVLSDIVMKLMSKMPDERYQSLTGLAWDLKICGESYRTKGKIDYFKIGSKDLCNRFLVSSKLYGKDQEIKQLLNSLEKVKDGSKELLFIKGSSGVGKSTFVNQLHNTDIKNSYSFVSGKFEQSQRNLPYLALIHAFEDFINQLLTKSSKELSLWRERILNAVGNNGQILTNILPSLKLIIGQQPDISKLAAAEAQNRFKLTFLNFIMAIAQKEHPLIILIDDLQWADPASLGFIEMLMTNTSIKYLLIIACVGDAEDSLSSPIKLMNDELIFDNGSINTIELKPLKKSEVELLISDTISVKEDFSKVKELSSLAYSKAQGNPFLTNQFLQVLYQKGYIWFDYDLMQWCFDLAKIKRLDITENILEMLLLKFGTLSASTRDLLITAACIGNQFDLQTLSLVTNKTLDSTLYDLQSAIEEGLITIIKEVSSDQSGDNTRFEFLHERIQQDIYCLLNDKIKYKTHLHIGRLLLEKYSKDLESDYIFEPLRHLNAGKHIIDDPQEYLNLIFLNFDAGIIAKEASAYTSAFVHFKTAIEMLYSDAWEENYELTLQLHLEITEMCYLNSNYIEMNKYAEIVLNNSKLLSDKVRIYNIKIKAYQAQLKYQEALEIGLYVLDLIGIDIPNNPDHTDVEKAFSTIKNLMSEMEPEDLLNLPTMSDSIKLSAMEIMLNTTPATYKTAPMLTPILSCKMVELSIIYGNSPLSPGAYTFYGLSLCTKHNNIELGCRIGNVSIQLVDRLNLNQYKAIVLDMNSYSIKHWKEHLSLTLNQFIEGFNVGVENGNFENAACCLAGHAKNSFYLGRSLDILEEEICNNISVIEKIKICSSLNYEKIFGQLVLNLQGRSKDPTHLSGNFCNESEMLYIVNNTRDMVALFFIFLSKTMLYYLFGEYSLALKYAKKAEENLSGVAGMFDIAVLYYFDSLSRLALYPCASDNEKIEFLTKVKENQESLRYWSNHAPMNFLHKFHLVEAEILRIKDKPYEAIEHYDKAISMAKEHEYLSDEALANELAGQFWLFINNYRYAKLHLKEAYSCYKLWGAKAKVKNLSTKYPNIFNSDFQKEKYEDHATVTMSELIDFNTIMKASQAISQEIVLDELIKKLIKSIVENIGAEKAVFIMKKSDSFIIKGIKESSEEKITIFQDMTLSEYENLPLSIINYVSRTSESIILENSIASKSFCRDKYIMEQKPKSVLCFPLINQKDLKGLIYLENNLITGAFTSRRLKTLELLSSQIIISLENARLYNDLEYSNEILDNKVKERTAQLKKERDNLKKYLDIAEVLFFVLDKKGRILLINRKGCEILGCSEEEIIGKVWHETFIHEKDRDKIKTDFEKTINGELVEYSSGVIITNYGEERIAYSRNTLLRDENGLIEGTLSCVVDVTEYTMLREQFEYNQLKLELFANLSHELKTPLNLSFCALQMLNLYRNTNVSTVINEKLDKYANIIKQNNYRLLKLVNNIVDITKISSNSFDLNLQKYNIVDIIRIITYSVSDYVENKNRILEFNSDIKSKVIICDPFSIERIILNLLSNAIKFTDEGDKITVSIYDRKDTIVIEVVDTGIGIPKNKQEMIFERFRQVDKSFSRNSEGSGIGLTIVKLLVELHQGEISVESELGKSTKFTIKLPVNLSINNSEEQNQNIYSYNYDNYSNSLIDRLDVEFSDVYGL</sequence>
<dbReference type="SMART" id="SM00091">
    <property type="entry name" value="PAS"/>
    <property type="match status" value="1"/>
</dbReference>
<dbReference type="SMART" id="SM00065">
    <property type="entry name" value="GAF"/>
    <property type="match status" value="1"/>
</dbReference>
<dbReference type="InterPro" id="IPR035965">
    <property type="entry name" value="PAS-like_dom_sf"/>
</dbReference>
<dbReference type="InterPro" id="IPR004358">
    <property type="entry name" value="Sig_transdc_His_kin-like_C"/>
</dbReference>
<dbReference type="CDD" id="cd00130">
    <property type="entry name" value="PAS"/>
    <property type="match status" value="1"/>
</dbReference>
<dbReference type="SMART" id="SM00220">
    <property type="entry name" value="S_TKc"/>
    <property type="match status" value="1"/>
</dbReference>
<comment type="caution">
    <text evidence="9">The sequence shown here is derived from an EMBL/GenBank/DDBJ whole genome shotgun (WGS) entry which is preliminary data.</text>
</comment>
<gene>
    <name evidence="9" type="ORF">JHL18_24750</name>
</gene>
<keyword evidence="10" id="KW-1185">Reference proteome</keyword>
<dbReference type="SUPFAM" id="SSF52540">
    <property type="entry name" value="P-loop containing nucleoside triphosphate hydrolases"/>
    <property type="match status" value="1"/>
</dbReference>
<evidence type="ECO:0000256" key="2">
    <source>
        <dbReference type="ARBA" id="ARBA00012438"/>
    </source>
</evidence>
<reference evidence="10" key="1">
    <citation type="submission" date="2021-01" db="EMBL/GenBank/DDBJ databases">
        <title>Genome public.</title>
        <authorList>
            <person name="Liu C."/>
            <person name="Sun Q."/>
        </authorList>
    </citation>
    <scope>NUCLEOTIDE SEQUENCE [LARGE SCALE GENOMIC DNA]</scope>
    <source>
        <strain evidence="10">YIM B02505</strain>
    </source>
</reference>
<dbReference type="PROSITE" id="PS50011">
    <property type="entry name" value="PROTEIN_KINASE_DOM"/>
    <property type="match status" value="1"/>
</dbReference>
<dbReference type="SMART" id="SM00387">
    <property type="entry name" value="HATPase_c"/>
    <property type="match status" value="1"/>
</dbReference>
<dbReference type="PANTHER" id="PTHR43642">
    <property type="entry name" value="HYBRID SIGNAL TRANSDUCTION HISTIDINE KINASE G"/>
    <property type="match status" value="1"/>
</dbReference>
<protein>
    <recommendedName>
        <fullName evidence="2">histidine kinase</fullName>
        <ecNumber evidence="2">2.7.13.3</ecNumber>
    </recommendedName>
</protein>
<evidence type="ECO:0000256" key="5">
    <source>
        <dbReference type="ARBA" id="ARBA00023012"/>
    </source>
</evidence>
<dbReference type="SUPFAM" id="SSF55781">
    <property type="entry name" value="GAF domain-like"/>
    <property type="match status" value="1"/>
</dbReference>
<dbReference type="InterPro" id="IPR053159">
    <property type="entry name" value="Hybrid_Histidine_Kinase"/>
</dbReference>
<dbReference type="Pfam" id="PF02518">
    <property type="entry name" value="HATPase_c"/>
    <property type="match status" value="1"/>
</dbReference>
<evidence type="ECO:0000256" key="3">
    <source>
        <dbReference type="ARBA" id="ARBA00022553"/>
    </source>
</evidence>
<dbReference type="PRINTS" id="PR00344">
    <property type="entry name" value="BCTRLSENSOR"/>
</dbReference>
<comment type="catalytic activity">
    <reaction evidence="1">
        <text>ATP + protein L-histidine = ADP + protein N-phospho-L-histidine.</text>
        <dbReference type="EC" id="2.7.13.3"/>
    </reaction>
</comment>
<dbReference type="Gene3D" id="1.10.510.10">
    <property type="entry name" value="Transferase(Phosphotransferase) domain 1"/>
    <property type="match status" value="1"/>
</dbReference>
<keyword evidence="4" id="KW-0418">Kinase</keyword>
<dbReference type="InterPro" id="IPR000719">
    <property type="entry name" value="Prot_kinase_dom"/>
</dbReference>
<dbReference type="PROSITE" id="PS50109">
    <property type="entry name" value="HIS_KIN"/>
    <property type="match status" value="1"/>
</dbReference>
<evidence type="ECO:0000259" key="8">
    <source>
        <dbReference type="PROSITE" id="PS50112"/>
    </source>
</evidence>
<keyword evidence="3" id="KW-0597">Phosphoprotein</keyword>
<feature type="domain" description="Histidine kinase" evidence="7">
    <location>
        <begin position="1560"/>
        <end position="1783"/>
    </location>
</feature>